<dbReference type="PANTHER" id="PTHR23513">
    <property type="entry name" value="INTEGRAL MEMBRANE EFFLUX PROTEIN-RELATED"/>
    <property type="match status" value="1"/>
</dbReference>
<dbReference type="Pfam" id="PF05977">
    <property type="entry name" value="MFS_3"/>
    <property type="match status" value="1"/>
</dbReference>
<dbReference type="PROSITE" id="PS50850">
    <property type="entry name" value="MFS"/>
    <property type="match status" value="1"/>
</dbReference>
<keyword evidence="4 7" id="KW-0812">Transmembrane</keyword>
<evidence type="ECO:0000259" key="8">
    <source>
        <dbReference type="PROSITE" id="PS50850"/>
    </source>
</evidence>
<protein>
    <submittedName>
        <fullName evidence="9">MFS transporter</fullName>
    </submittedName>
</protein>
<feature type="transmembrane region" description="Helical" evidence="7">
    <location>
        <begin position="323"/>
        <end position="346"/>
    </location>
</feature>
<evidence type="ECO:0000256" key="4">
    <source>
        <dbReference type="ARBA" id="ARBA00022692"/>
    </source>
</evidence>
<evidence type="ECO:0000256" key="6">
    <source>
        <dbReference type="ARBA" id="ARBA00023136"/>
    </source>
</evidence>
<dbReference type="Gene3D" id="1.20.1250.20">
    <property type="entry name" value="MFS general substrate transporter like domains"/>
    <property type="match status" value="1"/>
</dbReference>
<evidence type="ECO:0000256" key="1">
    <source>
        <dbReference type="ARBA" id="ARBA00004651"/>
    </source>
</evidence>
<feature type="transmembrane region" description="Helical" evidence="7">
    <location>
        <begin position="62"/>
        <end position="84"/>
    </location>
</feature>
<dbReference type="InterPro" id="IPR010290">
    <property type="entry name" value="TM_effector"/>
</dbReference>
<dbReference type="SUPFAM" id="SSF103473">
    <property type="entry name" value="MFS general substrate transporter"/>
    <property type="match status" value="1"/>
</dbReference>
<feature type="transmembrane region" description="Helical" evidence="7">
    <location>
        <begin position="237"/>
        <end position="256"/>
    </location>
</feature>
<evidence type="ECO:0000256" key="2">
    <source>
        <dbReference type="ARBA" id="ARBA00022448"/>
    </source>
</evidence>
<feature type="transmembrane region" description="Helical" evidence="7">
    <location>
        <begin position="115"/>
        <end position="134"/>
    </location>
</feature>
<comment type="caution">
    <text evidence="9">The sequence shown here is derived from an EMBL/GenBank/DDBJ whole genome shotgun (WGS) entry which is preliminary data.</text>
</comment>
<proteinExistence type="predicted"/>
<feature type="transmembrane region" description="Helical" evidence="7">
    <location>
        <begin position="28"/>
        <end position="50"/>
    </location>
</feature>
<keyword evidence="10" id="KW-1185">Reference proteome</keyword>
<evidence type="ECO:0000256" key="7">
    <source>
        <dbReference type="SAM" id="Phobius"/>
    </source>
</evidence>
<feature type="transmembrane region" description="Helical" evidence="7">
    <location>
        <begin position="299"/>
        <end position="317"/>
    </location>
</feature>
<keyword evidence="3" id="KW-1003">Cell membrane</keyword>
<feature type="transmembrane region" description="Helical" evidence="7">
    <location>
        <begin position="384"/>
        <end position="405"/>
    </location>
</feature>
<keyword evidence="2" id="KW-0813">Transport</keyword>
<name>A0A942I1V6_9HYPH</name>
<comment type="subcellular location">
    <subcellularLocation>
        <location evidence="1">Cell membrane</location>
        <topology evidence="1">Multi-pass membrane protein</topology>
    </subcellularLocation>
</comment>
<feature type="transmembrane region" description="Helical" evidence="7">
    <location>
        <begin position="358"/>
        <end position="378"/>
    </location>
</feature>
<evidence type="ECO:0000313" key="10">
    <source>
        <dbReference type="Proteomes" id="UP000680348"/>
    </source>
</evidence>
<dbReference type="AlphaFoldDB" id="A0A942I1V6"/>
<dbReference type="InterPro" id="IPR036259">
    <property type="entry name" value="MFS_trans_sf"/>
</dbReference>
<dbReference type="Proteomes" id="UP000680348">
    <property type="component" value="Unassembled WGS sequence"/>
</dbReference>
<dbReference type="CDD" id="cd06173">
    <property type="entry name" value="MFS_MefA_like"/>
    <property type="match status" value="1"/>
</dbReference>
<dbReference type="GO" id="GO:0022857">
    <property type="term" value="F:transmembrane transporter activity"/>
    <property type="evidence" value="ECO:0007669"/>
    <property type="project" value="InterPro"/>
</dbReference>
<feature type="transmembrane region" description="Helical" evidence="7">
    <location>
        <begin position="171"/>
        <end position="200"/>
    </location>
</feature>
<dbReference type="PANTHER" id="PTHR23513:SF11">
    <property type="entry name" value="STAPHYLOFERRIN A TRANSPORTER"/>
    <property type="match status" value="1"/>
</dbReference>
<evidence type="ECO:0000256" key="5">
    <source>
        <dbReference type="ARBA" id="ARBA00022989"/>
    </source>
</evidence>
<gene>
    <name evidence="9" type="ORF">KEU06_03560</name>
</gene>
<dbReference type="InterPro" id="IPR020846">
    <property type="entry name" value="MFS_dom"/>
</dbReference>
<feature type="transmembrane region" description="Helical" evidence="7">
    <location>
        <begin position="268"/>
        <end position="287"/>
    </location>
</feature>
<evidence type="ECO:0000256" key="3">
    <source>
        <dbReference type="ARBA" id="ARBA00022475"/>
    </source>
</evidence>
<accession>A0A942I1V6</accession>
<dbReference type="EMBL" id="JAGWCR010000002">
    <property type="protein sequence ID" value="MBS3647703.1"/>
    <property type="molecule type" value="Genomic_DNA"/>
</dbReference>
<evidence type="ECO:0000313" key="9">
    <source>
        <dbReference type="EMBL" id="MBS3647703.1"/>
    </source>
</evidence>
<dbReference type="GO" id="GO:0005886">
    <property type="term" value="C:plasma membrane"/>
    <property type="evidence" value="ECO:0007669"/>
    <property type="project" value="UniProtKB-SubCell"/>
</dbReference>
<keyword evidence="5 7" id="KW-1133">Transmembrane helix</keyword>
<keyword evidence="6 7" id="KW-0472">Membrane</keyword>
<reference evidence="9" key="1">
    <citation type="submission" date="2021-04" db="EMBL/GenBank/DDBJ databases">
        <title>Pseudaminobacter soli sp. nov., isolated from paddy soil contaminated by heavy metals.</title>
        <authorList>
            <person name="Zhang K."/>
        </authorList>
    </citation>
    <scope>NUCLEOTIDE SEQUENCE</scope>
    <source>
        <strain evidence="9">19-2017</strain>
    </source>
</reference>
<organism evidence="9 10">
    <name type="scientific">Pseudaminobacter soli</name>
    <name type="common">ex Zhang et al. 2022</name>
    <dbReference type="NCBI Taxonomy" id="2831468"/>
    <lineage>
        <taxon>Bacteria</taxon>
        <taxon>Pseudomonadati</taxon>
        <taxon>Pseudomonadota</taxon>
        <taxon>Alphaproteobacteria</taxon>
        <taxon>Hyphomicrobiales</taxon>
        <taxon>Phyllobacteriaceae</taxon>
        <taxon>Pseudaminobacter</taxon>
    </lineage>
</organism>
<feature type="domain" description="Major facilitator superfamily (MFS) profile" evidence="8">
    <location>
        <begin position="25"/>
        <end position="412"/>
    </location>
</feature>
<sequence>MRIPMNGEPQVNDRIRPLAPMSHPVFRMVWFASLASNLGGLIQSVGAAWLMTSIATSADMVALVQASVSLPIMLFSLAAGAIADNFERRKVMIAAQIFLLGVSVLLAIITYLGLITPWVLLLFTFLIGCGTALYNPSWQASVGEMVPRTVLPAAVALNSVNFNLSRSVGPAIGGIIVASLGAAASFAVNAVSYLPLLFAISRWKPPVQQRTLPPERMFEAMTTGLRYVAMSPHIEKVLLRGFVFGFTAIIVLALLPLVSRDQLHGGPLLYGLMLGCFGIGAIAGAFLSGKARETMSNESVARLAFIGFAICATFVALSPNAWLAGLGISIGGVCWVLALAMFNVTVQLSTPRWVLGRALALYQTATFGGMALGSWVWGLAAEEYGVPTALLIAALVMLGGAAIGLRFGLPRKTPDNLDPLGRWRVPDIELDLRGQSGPVAVLVEYLIEEKDTRAFLEAMKERKRIRRRDGARQWELLRDTQKPDRWVESYRVPTWNDYVRLNQRRTQADAGVDDRILSLHSGGERPRVLRMVIRPTEWTEPGLQTKTPVDLG</sequence>